<keyword evidence="2" id="KW-0479">Metal-binding</keyword>
<dbReference type="EMBL" id="FWDO01000004">
    <property type="protein sequence ID" value="SLM17560.1"/>
    <property type="molecule type" value="Genomic_DNA"/>
</dbReference>
<name>A0A3P3XMP9_9SPIR</name>
<dbReference type="InterPro" id="IPR017900">
    <property type="entry name" value="4Fe4S_Fe_S_CS"/>
</dbReference>
<dbReference type="AlphaFoldDB" id="A0A3P3XMP9"/>
<evidence type="ECO:0000256" key="4">
    <source>
        <dbReference type="ARBA" id="ARBA00023014"/>
    </source>
</evidence>
<evidence type="ECO:0000313" key="6">
    <source>
        <dbReference type="EMBL" id="SLM17560.1"/>
    </source>
</evidence>
<proteinExistence type="predicted"/>
<dbReference type="Gene3D" id="3.30.70.20">
    <property type="match status" value="1"/>
</dbReference>
<sequence>MSDAKRADVALLRCKSYESRELDAIIAQAAGIAGFPDVEGATILIKPNILNASPAAKAVTTNPAFVGAVIRFVKSRGAKSVLVGDSPGWQPSVLAAKTSGIYDAIQHNGGTWTEFREVSPHPIANGKKLRNIPLTTMIEQADIIINLPKLKNHRLMTYTGAMKNLFGLIPGTAKSALHLQYPAVVDFGEMLVDLALSVPNCFTFMDGIIAMQGEGPGSGTPYSLGIVLASQSVAMLDWVAAQCAGYDPARIPYLVDGMQRTVGSATIAEPATYPLSEAEIGHEGFEQLPYSSELGHRLSTLPNTLRSFAGSLIRLRPIFHTKKCIGCRACVEICPAKALRLDKKNRSNIIRIDDRLCITCFCCHEVCPAKAITIGRAPLRIAHRPRNQPTAS</sequence>
<evidence type="ECO:0000259" key="5">
    <source>
        <dbReference type="PROSITE" id="PS51379"/>
    </source>
</evidence>
<organism evidence="6">
    <name type="scientific">uncultured spirochete</name>
    <dbReference type="NCBI Taxonomy" id="156406"/>
    <lineage>
        <taxon>Bacteria</taxon>
        <taxon>Pseudomonadati</taxon>
        <taxon>Spirochaetota</taxon>
        <taxon>Spirochaetia</taxon>
        <taxon>Spirochaetales</taxon>
        <taxon>environmental samples</taxon>
    </lineage>
</organism>
<dbReference type="Pfam" id="PF04015">
    <property type="entry name" value="DUF362"/>
    <property type="match status" value="1"/>
</dbReference>
<dbReference type="InterPro" id="IPR007160">
    <property type="entry name" value="DUF362"/>
</dbReference>
<dbReference type="Pfam" id="PF12838">
    <property type="entry name" value="Fer4_7"/>
    <property type="match status" value="1"/>
</dbReference>
<evidence type="ECO:0000256" key="3">
    <source>
        <dbReference type="ARBA" id="ARBA00023004"/>
    </source>
</evidence>
<dbReference type="SUPFAM" id="SSF54862">
    <property type="entry name" value="4Fe-4S ferredoxins"/>
    <property type="match status" value="1"/>
</dbReference>
<feature type="domain" description="4Fe-4S ferredoxin-type" evidence="5">
    <location>
        <begin position="315"/>
        <end position="344"/>
    </location>
</feature>
<evidence type="ECO:0000256" key="1">
    <source>
        <dbReference type="ARBA" id="ARBA00022485"/>
    </source>
</evidence>
<keyword evidence="4" id="KW-0411">Iron-sulfur</keyword>
<dbReference type="InterPro" id="IPR050157">
    <property type="entry name" value="PSI_iron-sulfur_center"/>
</dbReference>
<dbReference type="PROSITE" id="PS00198">
    <property type="entry name" value="4FE4S_FER_1"/>
    <property type="match status" value="1"/>
</dbReference>
<evidence type="ECO:0000256" key="2">
    <source>
        <dbReference type="ARBA" id="ARBA00022723"/>
    </source>
</evidence>
<keyword evidence="3" id="KW-0408">Iron</keyword>
<keyword evidence="1" id="KW-0004">4Fe-4S</keyword>
<dbReference type="GO" id="GO:0051539">
    <property type="term" value="F:4 iron, 4 sulfur cluster binding"/>
    <property type="evidence" value="ECO:0007669"/>
    <property type="project" value="UniProtKB-KW"/>
</dbReference>
<dbReference type="GO" id="GO:0046872">
    <property type="term" value="F:metal ion binding"/>
    <property type="evidence" value="ECO:0007669"/>
    <property type="project" value="UniProtKB-KW"/>
</dbReference>
<dbReference type="PROSITE" id="PS51379">
    <property type="entry name" value="4FE4S_FER_2"/>
    <property type="match status" value="2"/>
</dbReference>
<accession>A0A3P3XMP9</accession>
<protein>
    <submittedName>
        <fullName evidence="6">Iron-sulfur cluster-binding protein</fullName>
    </submittedName>
</protein>
<reference evidence="6" key="1">
    <citation type="submission" date="2017-02" db="EMBL/GenBank/DDBJ databases">
        <authorList>
            <person name="Regsiter A."/>
            <person name="William W."/>
        </authorList>
    </citation>
    <scope>NUCLEOTIDE SEQUENCE</scope>
    <source>
        <strain evidence="6">BdmA 4</strain>
    </source>
</reference>
<dbReference type="InterPro" id="IPR017896">
    <property type="entry name" value="4Fe4S_Fe-S-bd"/>
</dbReference>
<gene>
    <name evidence="6" type="ORF">SPIRO4BDMA_40129</name>
</gene>
<dbReference type="PANTHER" id="PTHR24960">
    <property type="entry name" value="PHOTOSYSTEM I IRON-SULFUR CENTER-RELATED"/>
    <property type="match status" value="1"/>
</dbReference>
<feature type="domain" description="4Fe-4S ferredoxin-type" evidence="5">
    <location>
        <begin position="348"/>
        <end position="377"/>
    </location>
</feature>